<feature type="non-terminal residue" evidence="1">
    <location>
        <position position="1"/>
    </location>
</feature>
<dbReference type="EMBL" id="BKCJ010209997">
    <property type="protein sequence ID" value="GEY79054.1"/>
    <property type="molecule type" value="Genomic_DNA"/>
</dbReference>
<organism evidence="1">
    <name type="scientific">Tanacetum cinerariifolium</name>
    <name type="common">Dalmatian daisy</name>
    <name type="synonym">Chrysanthemum cinerariifolium</name>
    <dbReference type="NCBI Taxonomy" id="118510"/>
    <lineage>
        <taxon>Eukaryota</taxon>
        <taxon>Viridiplantae</taxon>
        <taxon>Streptophyta</taxon>
        <taxon>Embryophyta</taxon>
        <taxon>Tracheophyta</taxon>
        <taxon>Spermatophyta</taxon>
        <taxon>Magnoliopsida</taxon>
        <taxon>eudicotyledons</taxon>
        <taxon>Gunneridae</taxon>
        <taxon>Pentapetalae</taxon>
        <taxon>asterids</taxon>
        <taxon>campanulids</taxon>
        <taxon>Asterales</taxon>
        <taxon>Asteraceae</taxon>
        <taxon>Asteroideae</taxon>
        <taxon>Anthemideae</taxon>
        <taxon>Anthemidinae</taxon>
        <taxon>Tanacetum</taxon>
    </lineage>
</organism>
<protein>
    <submittedName>
        <fullName evidence="1">Uncharacterized protein</fullName>
    </submittedName>
</protein>
<proteinExistence type="predicted"/>
<name>A0A699HTA7_TANCI</name>
<comment type="caution">
    <text evidence="1">The sequence shown here is derived from an EMBL/GenBank/DDBJ whole genome shotgun (WGS) entry which is preliminary data.</text>
</comment>
<gene>
    <name evidence="1" type="ORF">Tci_451028</name>
</gene>
<evidence type="ECO:0000313" key="1">
    <source>
        <dbReference type="EMBL" id="GEY79054.1"/>
    </source>
</evidence>
<sequence length="129" mass="14851">PEVTLSPRKRLRIALGAPATDDTEFGRWMTDFTTTIRQDTDEIYGRLDDAQDNRALICGRVNMLYRDRRNHVQTARLMETEARLSCQAWVQSMNASDLACSEVMALHTQVVAQRLEIVELWAADRRRQA</sequence>
<reference evidence="1" key="1">
    <citation type="journal article" date="2019" name="Sci. Rep.">
        <title>Draft genome of Tanacetum cinerariifolium, the natural source of mosquito coil.</title>
        <authorList>
            <person name="Yamashiro T."/>
            <person name="Shiraishi A."/>
            <person name="Satake H."/>
            <person name="Nakayama K."/>
        </authorList>
    </citation>
    <scope>NUCLEOTIDE SEQUENCE</scope>
</reference>
<accession>A0A699HTA7</accession>
<dbReference type="AlphaFoldDB" id="A0A699HTA7"/>